<dbReference type="CDD" id="cd00754">
    <property type="entry name" value="Ubl_MoaD"/>
    <property type="match status" value="1"/>
</dbReference>
<dbReference type="RefSeq" id="WP_197526938.1">
    <property type="nucleotide sequence ID" value="NZ_CP036291.1"/>
</dbReference>
<accession>A0A518DF80</accession>
<dbReference type="InterPro" id="IPR016155">
    <property type="entry name" value="Mopterin_synth/thiamin_S_b"/>
</dbReference>
<dbReference type="InterPro" id="IPR044672">
    <property type="entry name" value="MOCS2A"/>
</dbReference>
<keyword evidence="5" id="KW-1185">Reference proteome</keyword>
<dbReference type="EMBL" id="CP036291">
    <property type="protein sequence ID" value="QDU90137.1"/>
    <property type="molecule type" value="Genomic_DNA"/>
</dbReference>
<dbReference type="SUPFAM" id="SSF54285">
    <property type="entry name" value="MoaD/ThiS"/>
    <property type="match status" value="1"/>
</dbReference>
<name>A0A518DF80_9BACT</name>
<dbReference type="Pfam" id="PF02597">
    <property type="entry name" value="ThiS"/>
    <property type="match status" value="1"/>
</dbReference>
<evidence type="ECO:0000313" key="5">
    <source>
        <dbReference type="Proteomes" id="UP000317429"/>
    </source>
</evidence>
<comment type="similarity">
    <text evidence="2">Belongs to the MoaD family.</text>
</comment>
<organism evidence="4 5">
    <name type="scientific">Pirellulimonas nuda</name>
    <dbReference type="NCBI Taxonomy" id="2528009"/>
    <lineage>
        <taxon>Bacteria</taxon>
        <taxon>Pseudomonadati</taxon>
        <taxon>Planctomycetota</taxon>
        <taxon>Planctomycetia</taxon>
        <taxon>Pirellulales</taxon>
        <taxon>Lacipirellulaceae</taxon>
        <taxon>Pirellulimonas</taxon>
    </lineage>
</organism>
<reference evidence="4 5" key="1">
    <citation type="submission" date="2019-02" db="EMBL/GenBank/DDBJ databases">
        <title>Deep-cultivation of Planctomycetes and their phenomic and genomic characterization uncovers novel biology.</title>
        <authorList>
            <person name="Wiegand S."/>
            <person name="Jogler M."/>
            <person name="Boedeker C."/>
            <person name="Pinto D."/>
            <person name="Vollmers J."/>
            <person name="Rivas-Marin E."/>
            <person name="Kohn T."/>
            <person name="Peeters S.H."/>
            <person name="Heuer A."/>
            <person name="Rast P."/>
            <person name="Oberbeckmann S."/>
            <person name="Bunk B."/>
            <person name="Jeske O."/>
            <person name="Meyerdierks A."/>
            <person name="Storesund J.E."/>
            <person name="Kallscheuer N."/>
            <person name="Luecker S."/>
            <person name="Lage O.M."/>
            <person name="Pohl T."/>
            <person name="Merkel B.J."/>
            <person name="Hornburger P."/>
            <person name="Mueller R.-W."/>
            <person name="Bruemmer F."/>
            <person name="Labrenz M."/>
            <person name="Spormann A.M."/>
            <person name="Op den Camp H."/>
            <person name="Overmann J."/>
            <person name="Amann R."/>
            <person name="Jetten M.S.M."/>
            <person name="Mascher T."/>
            <person name="Medema M.H."/>
            <person name="Devos D.P."/>
            <person name="Kaster A.-K."/>
            <person name="Ovreas L."/>
            <person name="Rohde M."/>
            <person name="Galperin M.Y."/>
            <person name="Jogler C."/>
        </authorList>
    </citation>
    <scope>NUCLEOTIDE SEQUENCE [LARGE SCALE GENOMIC DNA]</scope>
    <source>
        <strain evidence="4 5">Pla175</strain>
    </source>
</reference>
<dbReference type="GO" id="GO:0000166">
    <property type="term" value="F:nucleotide binding"/>
    <property type="evidence" value="ECO:0007669"/>
    <property type="project" value="UniProtKB-KW"/>
</dbReference>
<dbReference type="InterPro" id="IPR012675">
    <property type="entry name" value="Beta-grasp_dom_sf"/>
</dbReference>
<keyword evidence="1" id="KW-0547">Nucleotide-binding</keyword>
<evidence type="ECO:0000256" key="2">
    <source>
        <dbReference type="ARBA" id="ARBA00024200"/>
    </source>
</evidence>
<evidence type="ECO:0000256" key="3">
    <source>
        <dbReference type="ARBA" id="ARBA00024247"/>
    </source>
</evidence>
<evidence type="ECO:0000256" key="1">
    <source>
        <dbReference type="ARBA" id="ARBA00022741"/>
    </source>
</evidence>
<dbReference type="PANTHER" id="PTHR33359">
    <property type="entry name" value="MOLYBDOPTERIN SYNTHASE SULFUR CARRIER SUBUNIT"/>
    <property type="match status" value="1"/>
</dbReference>
<gene>
    <name evidence="4" type="ORF">Pla175_35380</name>
</gene>
<dbReference type="Gene3D" id="3.10.20.30">
    <property type="match status" value="1"/>
</dbReference>
<protein>
    <recommendedName>
        <fullName evidence="3">Molybdopterin synthase sulfur carrier subunit</fullName>
    </recommendedName>
</protein>
<dbReference type="KEGG" id="pnd:Pla175_35380"/>
<dbReference type="GO" id="GO:1990133">
    <property type="term" value="C:molybdopterin adenylyltransferase complex"/>
    <property type="evidence" value="ECO:0007669"/>
    <property type="project" value="TreeGrafter"/>
</dbReference>
<dbReference type="PANTHER" id="PTHR33359:SF1">
    <property type="entry name" value="MOLYBDOPTERIN SYNTHASE SULFUR CARRIER SUBUNIT"/>
    <property type="match status" value="1"/>
</dbReference>
<dbReference type="Proteomes" id="UP000317429">
    <property type="component" value="Chromosome"/>
</dbReference>
<dbReference type="AlphaFoldDB" id="A0A518DF80"/>
<proteinExistence type="inferred from homology"/>
<dbReference type="InterPro" id="IPR003749">
    <property type="entry name" value="ThiS/MoaD-like"/>
</dbReference>
<dbReference type="GO" id="GO:0006777">
    <property type="term" value="P:Mo-molybdopterin cofactor biosynthetic process"/>
    <property type="evidence" value="ECO:0007669"/>
    <property type="project" value="InterPro"/>
</dbReference>
<sequence>MKVRVQLFAGAREAAGVEFVDVAFPAGSASEHCLAAIAVQHPSLAALAKSSRLAIDDRYLALDEPVPQGRPLALIPPVSGG</sequence>
<evidence type="ECO:0000313" key="4">
    <source>
        <dbReference type="EMBL" id="QDU90137.1"/>
    </source>
</evidence>